<organism evidence="2 3">
    <name type="scientific">Alternaria panax</name>
    <dbReference type="NCBI Taxonomy" id="48097"/>
    <lineage>
        <taxon>Eukaryota</taxon>
        <taxon>Fungi</taxon>
        <taxon>Dikarya</taxon>
        <taxon>Ascomycota</taxon>
        <taxon>Pezizomycotina</taxon>
        <taxon>Dothideomycetes</taxon>
        <taxon>Pleosporomycetidae</taxon>
        <taxon>Pleosporales</taxon>
        <taxon>Pleosporineae</taxon>
        <taxon>Pleosporaceae</taxon>
        <taxon>Alternaria</taxon>
        <taxon>Alternaria sect. Panax</taxon>
    </lineage>
</organism>
<comment type="caution">
    <text evidence="2">The sequence shown here is derived from an EMBL/GenBank/DDBJ whole genome shotgun (WGS) entry which is preliminary data.</text>
</comment>
<keyword evidence="3" id="KW-1185">Reference proteome</keyword>
<feature type="compositionally biased region" description="Basic and acidic residues" evidence="1">
    <location>
        <begin position="314"/>
        <end position="325"/>
    </location>
</feature>
<protein>
    <submittedName>
        <fullName evidence="2">Uncharacterized protein</fullName>
    </submittedName>
</protein>
<dbReference type="Proteomes" id="UP001199106">
    <property type="component" value="Unassembled WGS sequence"/>
</dbReference>
<accession>A0AAD4FD77</accession>
<reference evidence="2" key="1">
    <citation type="submission" date="2021-07" db="EMBL/GenBank/DDBJ databases">
        <title>Genome Resource of American Ginseng Black Spot Pathogen Alternaria panax.</title>
        <authorList>
            <person name="Qiu C."/>
            <person name="Wang W."/>
            <person name="Liu Z."/>
        </authorList>
    </citation>
    <scope>NUCLEOTIDE SEQUENCE</scope>
    <source>
        <strain evidence="2">BNCC115425</strain>
    </source>
</reference>
<evidence type="ECO:0000313" key="2">
    <source>
        <dbReference type="EMBL" id="KAG9187265.1"/>
    </source>
</evidence>
<feature type="region of interest" description="Disordered" evidence="1">
    <location>
        <begin position="302"/>
        <end position="325"/>
    </location>
</feature>
<dbReference type="AlphaFoldDB" id="A0AAD4FD77"/>
<evidence type="ECO:0000313" key="3">
    <source>
        <dbReference type="Proteomes" id="UP001199106"/>
    </source>
</evidence>
<gene>
    <name evidence="2" type="ORF">G6011_05136</name>
</gene>
<proteinExistence type="predicted"/>
<evidence type="ECO:0000256" key="1">
    <source>
        <dbReference type="SAM" id="MobiDB-lite"/>
    </source>
</evidence>
<name>A0AAD4FD77_9PLEO</name>
<dbReference type="EMBL" id="JAANER010000007">
    <property type="protein sequence ID" value="KAG9187265.1"/>
    <property type="molecule type" value="Genomic_DNA"/>
</dbReference>
<feature type="region of interest" description="Disordered" evidence="1">
    <location>
        <begin position="514"/>
        <end position="533"/>
    </location>
</feature>
<sequence>MLKRQEAYDEFISGTKTPKISTRTSRGSEALARLRMRERLHQATPNTLDDFDEGDFDGHFTWERDGPAPLSNRYDEEHPVQDAELEDILAELDELCREERVSFLNADEDSDWDRYRVISAKLHADEPPIDTTILERIKTGEAPRDKVFEDLLVPLCTGPLVPGIQESEADMLETLLAWNKRIADECNDDLIARQAFITALVERVKVVDNIMAIVIDDTDSNQNNKTGQNGILEPSQRHLLKAIHAYRPETRSFRNQNPFDMLVIILAHVRQKEFEVANQDGCVYLIFKALNGQEQLKNRFNREKQRRSYQNQNEDAKQDDNRDEKLVTRIQRTRNELKKVGLDELLKLAVLRLAQPRAKREDDQDNHNPTCEEVLGMITQADDYDTLEDRLGKCFPDLEATLEVTAGKAQDMKTTHNLVLSRTVKFAGADLRGRNEDVRNRIMTARLNDPVTARIMEETLQGMLNTHLVATQMLVHLELMEESMSGLLEAATAKHDDLTGLACLINRDQRLGASNETDAEGVSAGKSEEEDGL</sequence>